<dbReference type="Proteomes" id="UP000276379">
    <property type="component" value="Unassembled WGS sequence"/>
</dbReference>
<sequence length="107" mass="11478">MMTRGTRHQGRLVLTALDGTEHDLCTWLTARLRAGAPPGNRECETGGPLFDFDLDSVRLLGLIGAVDEVFGLELAPDDVYTARTVDGLARRLVDRATTRGRGGPAAS</sequence>
<evidence type="ECO:0000259" key="1">
    <source>
        <dbReference type="Pfam" id="PF00550"/>
    </source>
</evidence>
<evidence type="ECO:0000313" key="2">
    <source>
        <dbReference type="EMBL" id="RRQ88663.1"/>
    </source>
</evidence>
<keyword evidence="3" id="KW-1185">Reference proteome</keyword>
<dbReference type="SUPFAM" id="SSF47336">
    <property type="entry name" value="ACP-like"/>
    <property type="match status" value="1"/>
</dbReference>
<evidence type="ECO:0000313" key="3">
    <source>
        <dbReference type="Proteomes" id="UP000276379"/>
    </source>
</evidence>
<comment type="caution">
    <text evidence="2">The sequence shown here is derived from an EMBL/GenBank/DDBJ whole genome shotgun (WGS) entry which is preliminary data.</text>
</comment>
<organism evidence="2 3">
    <name type="scientific">Streptomyces griseofuscus</name>
    <dbReference type="NCBI Taxonomy" id="146922"/>
    <lineage>
        <taxon>Bacteria</taxon>
        <taxon>Bacillati</taxon>
        <taxon>Actinomycetota</taxon>
        <taxon>Actinomycetes</taxon>
        <taxon>Kitasatosporales</taxon>
        <taxon>Streptomycetaceae</taxon>
        <taxon>Streptomyces</taxon>
    </lineage>
</organism>
<dbReference type="EMBL" id="PDES01000002">
    <property type="protein sequence ID" value="RRQ88663.1"/>
    <property type="molecule type" value="Genomic_DNA"/>
</dbReference>
<dbReference type="AlphaFoldDB" id="A0A426SD40"/>
<dbReference type="Pfam" id="PF00550">
    <property type="entry name" value="PP-binding"/>
    <property type="match status" value="1"/>
</dbReference>
<reference evidence="2 3" key="1">
    <citation type="submission" date="2017-10" db="EMBL/GenBank/DDBJ databases">
        <title>Draft genome of actinobacteria isolated from guarana (Paullinia cupana (Mart.) Ducke.</title>
        <authorList>
            <person name="Siqueira K.A."/>
            <person name="Liotti R.G."/>
            <person name="Mendes T.A."/>
            <person name="Soares M.A."/>
        </authorList>
    </citation>
    <scope>NUCLEOTIDE SEQUENCE [LARGE SCALE GENOMIC DNA]</scope>
    <source>
        <strain evidence="2 3">199</strain>
    </source>
</reference>
<proteinExistence type="predicted"/>
<dbReference type="InterPro" id="IPR009081">
    <property type="entry name" value="PP-bd_ACP"/>
</dbReference>
<accession>A0A426SD40</accession>
<feature type="domain" description="Carrier" evidence="1">
    <location>
        <begin position="48"/>
        <end position="92"/>
    </location>
</feature>
<dbReference type="InterPro" id="IPR036736">
    <property type="entry name" value="ACP-like_sf"/>
</dbReference>
<protein>
    <recommendedName>
        <fullName evidence="1">Carrier domain-containing protein</fullName>
    </recommendedName>
</protein>
<dbReference type="Gene3D" id="1.10.1200.10">
    <property type="entry name" value="ACP-like"/>
    <property type="match status" value="1"/>
</dbReference>
<name>A0A426SD40_9ACTN</name>
<gene>
    <name evidence="2" type="ORF">CQW44_05815</name>
</gene>